<organism evidence="7 8">
    <name type="scientific">Salinactinospora qingdaonensis</name>
    <dbReference type="NCBI Taxonomy" id="702744"/>
    <lineage>
        <taxon>Bacteria</taxon>
        <taxon>Bacillati</taxon>
        <taxon>Actinomycetota</taxon>
        <taxon>Actinomycetes</taxon>
        <taxon>Streptosporangiales</taxon>
        <taxon>Nocardiopsidaceae</taxon>
        <taxon>Salinactinospora</taxon>
    </lineage>
</organism>
<keyword evidence="3" id="KW-0472">Membrane</keyword>
<evidence type="ECO:0000256" key="1">
    <source>
        <dbReference type="ARBA" id="ARBA00022475"/>
    </source>
</evidence>
<name>A0ABP7FNY5_9ACTN</name>
<dbReference type="InterPro" id="IPR006059">
    <property type="entry name" value="SBP"/>
</dbReference>
<sequence length="445" mass="49006">MLQSYSSRVSPPRRWRATAAAVSALALLLTGCGSGSSDDGPVQITFWDNNAGPDRTPLWEHIIAEFEKEHPDITVDYTGIPIAQVQQKYDTAIAGDALPDVGGVLTAYLANLAGRDVLEPLDERLSGSSLDGSINRGFLENMRASASDGKLYSMPTSGNMAILWYRKDWFAEAEIAEPETWGDFYTAAEKLTDPERNRYGFTIRGGPGAIPQVFDEIYAQSGIETFFDDSGKTTLNAPKNVEALERIVALYDEQTPTADVNNDFPKMVAQFTGGDVAMLHHNLGSYTNHVEALGEDNLVGIPLFPSPETGKHTIASHPTDGIAIFNSSEHKDAAWQFVEFAASAQMNSYWNERVGQIPANNEVQNEQWVRDNQALAAASAAMDDENSVIVQLPYYLPQFNPITKTDMEPLYQQVLLGEMTAQEFLDQSATMFNEAEAEYRERHGS</sequence>
<dbReference type="Pfam" id="PF01547">
    <property type="entry name" value="SBP_bac_1"/>
    <property type="match status" value="1"/>
</dbReference>
<keyword evidence="5" id="KW-0449">Lipoprotein</keyword>
<keyword evidence="4" id="KW-0564">Palmitate</keyword>
<evidence type="ECO:0000256" key="4">
    <source>
        <dbReference type="ARBA" id="ARBA00023139"/>
    </source>
</evidence>
<evidence type="ECO:0000256" key="5">
    <source>
        <dbReference type="ARBA" id="ARBA00023288"/>
    </source>
</evidence>
<proteinExistence type="predicted"/>
<feature type="signal peptide" evidence="6">
    <location>
        <begin position="1"/>
        <end position="37"/>
    </location>
</feature>
<dbReference type="PANTHER" id="PTHR43649:SF33">
    <property type="entry name" value="POLYGALACTURONAN_RHAMNOGALACTURONAN-BINDING PROTEIN YTCQ"/>
    <property type="match status" value="1"/>
</dbReference>
<dbReference type="InterPro" id="IPR050490">
    <property type="entry name" value="Bact_solute-bd_prot1"/>
</dbReference>
<dbReference type="EMBL" id="BAABDD010000007">
    <property type="protein sequence ID" value="GAA3740540.1"/>
    <property type="molecule type" value="Genomic_DNA"/>
</dbReference>
<feature type="chain" id="PRO_5045158665" evidence="6">
    <location>
        <begin position="38"/>
        <end position="445"/>
    </location>
</feature>
<evidence type="ECO:0000313" key="7">
    <source>
        <dbReference type="EMBL" id="GAA3740540.1"/>
    </source>
</evidence>
<keyword evidence="2 6" id="KW-0732">Signal</keyword>
<dbReference type="SUPFAM" id="SSF53850">
    <property type="entry name" value="Periplasmic binding protein-like II"/>
    <property type="match status" value="1"/>
</dbReference>
<evidence type="ECO:0000256" key="3">
    <source>
        <dbReference type="ARBA" id="ARBA00023136"/>
    </source>
</evidence>
<keyword evidence="8" id="KW-1185">Reference proteome</keyword>
<keyword evidence="1" id="KW-1003">Cell membrane</keyword>
<dbReference type="PANTHER" id="PTHR43649">
    <property type="entry name" value="ARABINOSE-BINDING PROTEIN-RELATED"/>
    <property type="match status" value="1"/>
</dbReference>
<protein>
    <submittedName>
        <fullName evidence="7">Sugar ABC transporter substrate-binding protein</fullName>
    </submittedName>
</protein>
<dbReference type="CDD" id="cd13585">
    <property type="entry name" value="PBP2_TMBP_like"/>
    <property type="match status" value="1"/>
</dbReference>
<dbReference type="RefSeq" id="WP_344970113.1">
    <property type="nucleotide sequence ID" value="NZ_BAABDD010000007.1"/>
</dbReference>
<comment type="caution">
    <text evidence="7">The sequence shown here is derived from an EMBL/GenBank/DDBJ whole genome shotgun (WGS) entry which is preliminary data.</text>
</comment>
<gene>
    <name evidence="7" type="ORF">GCM10022402_20400</name>
</gene>
<accession>A0ABP7FNY5</accession>
<dbReference type="Gene3D" id="3.40.190.10">
    <property type="entry name" value="Periplasmic binding protein-like II"/>
    <property type="match status" value="1"/>
</dbReference>
<evidence type="ECO:0000313" key="8">
    <source>
        <dbReference type="Proteomes" id="UP001500908"/>
    </source>
</evidence>
<evidence type="ECO:0000256" key="6">
    <source>
        <dbReference type="SAM" id="SignalP"/>
    </source>
</evidence>
<dbReference type="Proteomes" id="UP001500908">
    <property type="component" value="Unassembled WGS sequence"/>
</dbReference>
<evidence type="ECO:0000256" key="2">
    <source>
        <dbReference type="ARBA" id="ARBA00022729"/>
    </source>
</evidence>
<reference evidence="8" key="1">
    <citation type="journal article" date="2019" name="Int. J. Syst. Evol. Microbiol.">
        <title>The Global Catalogue of Microorganisms (GCM) 10K type strain sequencing project: providing services to taxonomists for standard genome sequencing and annotation.</title>
        <authorList>
            <consortium name="The Broad Institute Genomics Platform"/>
            <consortium name="The Broad Institute Genome Sequencing Center for Infectious Disease"/>
            <person name="Wu L."/>
            <person name="Ma J."/>
        </authorList>
    </citation>
    <scope>NUCLEOTIDE SEQUENCE [LARGE SCALE GENOMIC DNA]</scope>
    <source>
        <strain evidence="8">JCM 17137</strain>
    </source>
</reference>